<dbReference type="PANTHER" id="PTHR48051:SF1">
    <property type="entry name" value="RAS SUPPRESSOR PROTEIN 1"/>
    <property type="match status" value="1"/>
</dbReference>
<protein>
    <submittedName>
        <fullName evidence="4">Leucine-rich repeat-containing protein 57-like</fullName>
    </submittedName>
</protein>
<dbReference type="InterPro" id="IPR050216">
    <property type="entry name" value="LRR_domain-containing"/>
</dbReference>
<keyword evidence="3" id="KW-1185">Reference proteome</keyword>
<dbReference type="InterPro" id="IPR032675">
    <property type="entry name" value="LRR_dom_sf"/>
</dbReference>
<evidence type="ECO:0000313" key="4">
    <source>
        <dbReference type="RefSeq" id="XP_006812160.1"/>
    </source>
</evidence>
<name>A0ABM0LWL9_SACKO</name>
<feature type="non-terminal residue" evidence="4">
    <location>
        <position position="145"/>
    </location>
</feature>
<dbReference type="Proteomes" id="UP000694865">
    <property type="component" value="Unplaced"/>
</dbReference>
<dbReference type="PROSITE" id="PS51450">
    <property type="entry name" value="LRR"/>
    <property type="match status" value="1"/>
</dbReference>
<dbReference type="GeneID" id="102805633"/>
<keyword evidence="2" id="KW-0677">Repeat</keyword>
<evidence type="ECO:0000313" key="3">
    <source>
        <dbReference type="Proteomes" id="UP000694865"/>
    </source>
</evidence>
<evidence type="ECO:0000256" key="2">
    <source>
        <dbReference type="ARBA" id="ARBA00022737"/>
    </source>
</evidence>
<accession>A0ABM0LWL9</accession>
<dbReference type="RefSeq" id="XP_006812160.1">
    <property type="nucleotide sequence ID" value="XM_006812097.1"/>
</dbReference>
<sequence>MAASTRWWDFENKSYSAIGWGIKEIPKELLCPPICHDVRRIKLPGNEIKDLPSNIGTLWTELRELLLDVNKLRYIPESVCDLKKLESLHVNGNKLKSLTPSLAKLTNLKSFNCDQIEGVLPERVKIVNNPTEIRQLWDKLFPQKT</sequence>
<gene>
    <name evidence="4" type="primary">LOC102805633</name>
</gene>
<reference evidence="4" key="1">
    <citation type="submission" date="2025-08" db="UniProtKB">
        <authorList>
            <consortium name="RefSeq"/>
        </authorList>
    </citation>
    <scope>IDENTIFICATION</scope>
    <source>
        <tissue evidence="4">Testes</tissue>
    </source>
</reference>
<dbReference type="PANTHER" id="PTHR48051">
    <property type="match status" value="1"/>
</dbReference>
<evidence type="ECO:0000256" key="1">
    <source>
        <dbReference type="ARBA" id="ARBA00022614"/>
    </source>
</evidence>
<proteinExistence type="predicted"/>
<keyword evidence="1" id="KW-0433">Leucine-rich repeat</keyword>
<dbReference type="SUPFAM" id="SSF52058">
    <property type="entry name" value="L domain-like"/>
    <property type="match status" value="1"/>
</dbReference>
<organism evidence="3 4">
    <name type="scientific">Saccoglossus kowalevskii</name>
    <name type="common">Acorn worm</name>
    <dbReference type="NCBI Taxonomy" id="10224"/>
    <lineage>
        <taxon>Eukaryota</taxon>
        <taxon>Metazoa</taxon>
        <taxon>Hemichordata</taxon>
        <taxon>Enteropneusta</taxon>
        <taxon>Harrimaniidae</taxon>
        <taxon>Saccoglossus</taxon>
    </lineage>
</organism>
<dbReference type="Gene3D" id="3.80.10.10">
    <property type="entry name" value="Ribonuclease Inhibitor"/>
    <property type="match status" value="1"/>
</dbReference>
<dbReference type="InterPro" id="IPR001611">
    <property type="entry name" value="Leu-rich_rpt"/>
</dbReference>